<keyword evidence="2" id="KW-1185">Reference proteome</keyword>
<reference evidence="1" key="1">
    <citation type="submission" date="2022-12" db="EMBL/GenBank/DDBJ databases">
        <authorList>
            <person name="Webb A."/>
        </authorList>
    </citation>
    <scope>NUCLEOTIDE SEQUENCE</scope>
    <source>
        <strain evidence="1">Pd1</strain>
    </source>
</reference>
<dbReference type="PANTHER" id="PTHR31701">
    <property type="entry name" value="ENDOPLASMIC RETICULUM MEMBRANE-ASSOCIATED RNA DEGRADATION PROTEIN"/>
    <property type="match status" value="1"/>
</dbReference>
<comment type="caution">
    <text evidence="1">The sequence shown here is derived from an EMBL/GenBank/DDBJ whole genome shotgun (WGS) entry which is preliminary data.</text>
</comment>
<name>A0AAV0TB16_9STRA</name>
<dbReference type="Proteomes" id="UP001162029">
    <property type="component" value="Unassembled WGS sequence"/>
</dbReference>
<evidence type="ECO:0000313" key="1">
    <source>
        <dbReference type="EMBL" id="CAI5718456.1"/>
    </source>
</evidence>
<proteinExistence type="predicted"/>
<accession>A0AAV0TB16</accession>
<gene>
    <name evidence="1" type="ORF">PDE001_LOCUS1867</name>
</gene>
<dbReference type="AlphaFoldDB" id="A0AAV0TB16"/>
<evidence type="ECO:0000313" key="2">
    <source>
        <dbReference type="Proteomes" id="UP001162029"/>
    </source>
</evidence>
<dbReference type="InterPro" id="IPR039635">
    <property type="entry name" value="ERMARD"/>
</dbReference>
<protein>
    <submittedName>
        <fullName evidence="1">Uncharacterized protein</fullName>
    </submittedName>
</protein>
<sequence length="200" mass="22482">MLQDESGDFYLAFIVGVTILEKALNLVWHGFMAPPELPKCCDCLTLLLIMVLPRFFDGTTGGLMRDEKDTKKNIFHIDSFDDRFVTRWTKSSFIPAGRSNLLRRAINVLVETGDETWFLFAVLPVLEHALRIEFFRVNQECAGLASAYGLAQIDAYYSTLDGFGQKDKHQVLLYPTVLLDAENSGSSSEKESGNSRECVV</sequence>
<organism evidence="1 2">
    <name type="scientific">Peronospora destructor</name>
    <dbReference type="NCBI Taxonomy" id="86335"/>
    <lineage>
        <taxon>Eukaryota</taxon>
        <taxon>Sar</taxon>
        <taxon>Stramenopiles</taxon>
        <taxon>Oomycota</taxon>
        <taxon>Peronosporomycetes</taxon>
        <taxon>Peronosporales</taxon>
        <taxon>Peronosporaceae</taxon>
        <taxon>Peronospora</taxon>
    </lineage>
</organism>
<dbReference type="EMBL" id="CANTFM010000332">
    <property type="protein sequence ID" value="CAI5718456.1"/>
    <property type="molecule type" value="Genomic_DNA"/>
</dbReference>
<dbReference type="PANTHER" id="PTHR31701:SF2">
    <property type="entry name" value="ENDOPLASMIC RETICULUM MEMBRANE-ASSOCIATED RNA DEGRADATION PROTEIN"/>
    <property type="match status" value="1"/>
</dbReference>